<feature type="domain" description="SCP" evidence="7">
    <location>
        <begin position="29"/>
        <end position="162"/>
    </location>
</feature>
<dbReference type="SUPFAM" id="SSF55797">
    <property type="entry name" value="PR-1-like"/>
    <property type="match status" value="1"/>
</dbReference>
<reference evidence="8 9" key="1">
    <citation type="submission" date="2024-01" db="EMBL/GenBank/DDBJ databases">
        <title>The complete chloroplast genome sequence of Lithospermum erythrorhizon: insights into the phylogenetic relationship among Boraginaceae species and the maternal lineages of purple gromwells.</title>
        <authorList>
            <person name="Okada T."/>
            <person name="Watanabe K."/>
        </authorList>
    </citation>
    <scope>NUCLEOTIDE SEQUENCE [LARGE SCALE GENOMIC DNA]</scope>
</reference>
<evidence type="ECO:0000313" key="9">
    <source>
        <dbReference type="Proteomes" id="UP001454036"/>
    </source>
</evidence>
<keyword evidence="3" id="KW-0611">Plant defense</keyword>
<evidence type="ECO:0000313" key="8">
    <source>
        <dbReference type="EMBL" id="GAA0141211.1"/>
    </source>
</evidence>
<keyword evidence="2 6" id="KW-0732">Signal</keyword>
<evidence type="ECO:0000256" key="1">
    <source>
        <dbReference type="ARBA" id="ARBA00009923"/>
    </source>
</evidence>
<dbReference type="InterPro" id="IPR001283">
    <property type="entry name" value="CRISP-related"/>
</dbReference>
<accession>A0AAV3NQ22</accession>
<gene>
    <name evidence="8" type="ORF">LIER_02407</name>
</gene>
<dbReference type="Proteomes" id="UP001454036">
    <property type="component" value="Unassembled WGS sequence"/>
</dbReference>
<name>A0AAV3NQ22_LITER</name>
<dbReference type="PROSITE" id="PS01010">
    <property type="entry name" value="CRISP_2"/>
    <property type="match status" value="1"/>
</dbReference>
<dbReference type="InterPro" id="IPR014044">
    <property type="entry name" value="CAP_dom"/>
</dbReference>
<keyword evidence="4" id="KW-1015">Disulfide bond</keyword>
<dbReference type="InterPro" id="IPR035940">
    <property type="entry name" value="CAP_sf"/>
</dbReference>
<comment type="similarity">
    <text evidence="1">Belongs to the CRISP family.</text>
</comment>
<dbReference type="EMBL" id="BAABME010000258">
    <property type="protein sequence ID" value="GAA0141211.1"/>
    <property type="molecule type" value="Genomic_DNA"/>
</dbReference>
<keyword evidence="9" id="KW-1185">Reference proteome</keyword>
<comment type="caution">
    <text evidence="8">The sequence shown here is derived from an EMBL/GenBank/DDBJ whole genome shotgun (WGS) entry which is preliminary data.</text>
</comment>
<dbReference type="GO" id="GO:0005576">
    <property type="term" value="C:extracellular region"/>
    <property type="evidence" value="ECO:0007669"/>
    <property type="project" value="InterPro"/>
</dbReference>
<evidence type="ECO:0000256" key="6">
    <source>
        <dbReference type="SAM" id="SignalP"/>
    </source>
</evidence>
<proteinExistence type="inferred from homology"/>
<feature type="chain" id="PRO_5043921016" evidence="6">
    <location>
        <begin position="28"/>
        <end position="166"/>
    </location>
</feature>
<dbReference type="CDD" id="cd05381">
    <property type="entry name" value="CAP_PR-1"/>
    <property type="match status" value="1"/>
</dbReference>
<dbReference type="SMART" id="SM00198">
    <property type="entry name" value="SCP"/>
    <property type="match status" value="1"/>
</dbReference>
<evidence type="ECO:0000256" key="5">
    <source>
        <dbReference type="ARBA" id="ARBA00023265"/>
    </source>
</evidence>
<dbReference type="Pfam" id="PF00188">
    <property type="entry name" value="CAP"/>
    <property type="match status" value="1"/>
</dbReference>
<dbReference type="GO" id="GO:0098542">
    <property type="term" value="P:defense response to other organism"/>
    <property type="evidence" value="ECO:0007669"/>
    <property type="project" value="UniProtKB-ARBA"/>
</dbReference>
<keyword evidence="5" id="KW-0568">Pathogenesis-related protein</keyword>
<evidence type="ECO:0000256" key="4">
    <source>
        <dbReference type="ARBA" id="ARBA00023157"/>
    </source>
</evidence>
<evidence type="ECO:0000256" key="2">
    <source>
        <dbReference type="ARBA" id="ARBA00022729"/>
    </source>
</evidence>
<dbReference type="Gene3D" id="3.40.33.10">
    <property type="entry name" value="CAP"/>
    <property type="match status" value="1"/>
</dbReference>
<dbReference type="AlphaFoldDB" id="A0AAV3NQ22"/>
<dbReference type="PRINTS" id="PR00837">
    <property type="entry name" value="V5TPXLIKE"/>
</dbReference>
<dbReference type="FunFam" id="3.40.33.10:FF:000006">
    <property type="entry name" value="Putative pathogenesis-related protein 1"/>
    <property type="match status" value="1"/>
</dbReference>
<dbReference type="InterPro" id="IPR018244">
    <property type="entry name" value="Allrgn_V5/Tpx1_CS"/>
</dbReference>
<dbReference type="PANTHER" id="PTHR10334">
    <property type="entry name" value="CYSTEINE-RICH SECRETORY PROTEIN-RELATED"/>
    <property type="match status" value="1"/>
</dbReference>
<evidence type="ECO:0000259" key="7">
    <source>
        <dbReference type="SMART" id="SM00198"/>
    </source>
</evidence>
<organism evidence="8 9">
    <name type="scientific">Lithospermum erythrorhizon</name>
    <name type="common">Purple gromwell</name>
    <name type="synonym">Lithospermum officinale var. erythrorhizon</name>
    <dbReference type="NCBI Taxonomy" id="34254"/>
    <lineage>
        <taxon>Eukaryota</taxon>
        <taxon>Viridiplantae</taxon>
        <taxon>Streptophyta</taxon>
        <taxon>Embryophyta</taxon>
        <taxon>Tracheophyta</taxon>
        <taxon>Spermatophyta</taxon>
        <taxon>Magnoliopsida</taxon>
        <taxon>eudicotyledons</taxon>
        <taxon>Gunneridae</taxon>
        <taxon>Pentapetalae</taxon>
        <taxon>asterids</taxon>
        <taxon>lamiids</taxon>
        <taxon>Boraginales</taxon>
        <taxon>Boraginaceae</taxon>
        <taxon>Boraginoideae</taxon>
        <taxon>Lithospermeae</taxon>
        <taxon>Lithospermum</taxon>
    </lineage>
</organism>
<evidence type="ECO:0000256" key="3">
    <source>
        <dbReference type="ARBA" id="ARBA00022821"/>
    </source>
</evidence>
<protein>
    <submittedName>
        <fullName evidence="8">Defense/immunity protein</fullName>
    </submittedName>
</protein>
<feature type="signal peptide" evidence="6">
    <location>
        <begin position="1"/>
        <end position="27"/>
    </location>
</feature>
<sequence length="166" mass="18528">METFKLLSTFIFLLAYFSFISSPVIHGQNLPQDYVNAHNSARSQVSVAYVTWNTTLAAYAQTYANQRASTCSLIHSNGPYGENLAKGNNNFSGTTAVSLWVAEKVYYDYNTNSCTTGSNCLHYTQVVWHDSVRVGCARVQCTTQAGYYFVICSYDPPGNWVGEYPY</sequence>